<accession>A0A6M3KG33</accession>
<dbReference type="AlphaFoldDB" id="A0A6M3KG33"/>
<dbReference type="EMBL" id="MT141252">
    <property type="protein sequence ID" value="QJA57056.1"/>
    <property type="molecule type" value="Genomic_DNA"/>
</dbReference>
<proteinExistence type="predicted"/>
<protein>
    <submittedName>
        <fullName evidence="2">Uncharacterized protein</fullName>
    </submittedName>
</protein>
<name>A0A6M3KG33_9ZZZZ</name>
<organism evidence="2">
    <name type="scientific">viral metagenome</name>
    <dbReference type="NCBI Taxonomy" id="1070528"/>
    <lineage>
        <taxon>unclassified sequences</taxon>
        <taxon>metagenomes</taxon>
        <taxon>organismal metagenomes</taxon>
    </lineage>
</organism>
<dbReference type="EMBL" id="MT142421">
    <property type="protein sequence ID" value="QJA80425.1"/>
    <property type="molecule type" value="Genomic_DNA"/>
</dbReference>
<sequence length="364" mass="40430">MAEQYKGLTLTEIQEWIAWELGQVSGTTATYTKFTAAIIRQRLTERQNDFVARTKCLKKFAIIQAVANYRRYVLPTICIENGIISVKFYDASTSYTELELVDEEFMNDKYEGYLTDSSSDPQFCWHGTPYGNRQMMEVYPAPDTTGTDYLSNLDTGVYYGADLPGIQNNVTGSASGGDANTLTVAVDTFLTQGIVVGMYVRNITDGSYGYITTITDAKNLALSTLTGGTANVFAAADVYMILSGEYGVHLDPNGFTEKYLFGYIPGVLSAITIPANNFLIEFVPYPAKFPATGNANQYPEIPKKYHKSLVWGVCSDLLGSFHEKSDEFKRAATYEARYQAEVSEAMAASRPFKDKPSSMRPRFR</sequence>
<reference evidence="2" key="1">
    <citation type="submission" date="2020-03" db="EMBL/GenBank/DDBJ databases">
        <title>The deep terrestrial virosphere.</title>
        <authorList>
            <person name="Holmfeldt K."/>
            <person name="Nilsson E."/>
            <person name="Simone D."/>
            <person name="Lopez-Fernandez M."/>
            <person name="Wu X."/>
            <person name="de Brujin I."/>
            <person name="Lundin D."/>
            <person name="Andersson A."/>
            <person name="Bertilsson S."/>
            <person name="Dopson M."/>
        </authorList>
    </citation>
    <scope>NUCLEOTIDE SEQUENCE</scope>
    <source>
        <strain evidence="2">MM415A00723</strain>
        <strain evidence="1">MM415B01732</strain>
    </source>
</reference>
<evidence type="ECO:0000313" key="2">
    <source>
        <dbReference type="EMBL" id="QJA80425.1"/>
    </source>
</evidence>
<gene>
    <name evidence="2" type="ORF">MM415A00723_0013</name>
    <name evidence="1" type="ORF">MM415B01732_0003</name>
</gene>
<evidence type="ECO:0000313" key="1">
    <source>
        <dbReference type="EMBL" id="QJA57056.1"/>
    </source>
</evidence>